<dbReference type="PANTHER" id="PTHR12137:SF54">
    <property type="entry name" value="CARBOHYDRATE SULFOTRANSFERASE"/>
    <property type="match status" value="1"/>
</dbReference>
<protein>
    <recommendedName>
        <fullName evidence="9">Carbohydrate sulfotransferase</fullName>
        <ecNumber evidence="9">2.8.2.-</ecNumber>
    </recommendedName>
</protein>
<reference evidence="10" key="1">
    <citation type="submission" date="2018-07" db="EMBL/GenBank/DDBJ databases">
        <authorList>
            <person name="Quirk P.G."/>
            <person name="Krulwich T.A."/>
        </authorList>
    </citation>
    <scope>NUCLEOTIDE SEQUENCE</scope>
</reference>
<evidence type="ECO:0000256" key="3">
    <source>
        <dbReference type="ARBA" id="ARBA00022679"/>
    </source>
</evidence>
<comment type="subcellular location">
    <subcellularLocation>
        <location evidence="1 9">Golgi apparatus membrane</location>
        <topology evidence="1 9">Single-pass type II membrane protein</topology>
    </subcellularLocation>
</comment>
<feature type="transmembrane region" description="Helical" evidence="9">
    <location>
        <begin position="6"/>
        <end position="27"/>
    </location>
</feature>
<dbReference type="VEuPathDB" id="VectorBase:CSON000321"/>
<evidence type="ECO:0000256" key="8">
    <source>
        <dbReference type="ARBA" id="ARBA00023180"/>
    </source>
</evidence>
<dbReference type="InterPro" id="IPR005331">
    <property type="entry name" value="Sulfotransferase"/>
</dbReference>
<keyword evidence="9" id="KW-0735">Signal-anchor</keyword>
<accession>A0A336MIJ0</accession>
<dbReference type="AlphaFoldDB" id="A0A336MIJ0"/>
<gene>
    <name evidence="10" type="primary">CSON000321</name>
</gene>
<evidence type="ECO:0000313" key="10">
    <source>
        <dbReference type="EMBL" id="SSX28653.1"/>
    </source>
</evidence>
<dbReference type="OMA" id="RYFKHIS"/>
<dbReference type="GO" id="GO:0008146">
    <property type="term" value="F:sulfotransferase activity"/>
    <property type="evidence" value="ECO:0007669"/>
    <property type="project" value="InterPro"/>
</dbReference>
<evidence type="ECO:0000256" key="5">
    <source>
        <dbReference type="ARBA" id="ARBA00022989"/>
    </source>
</evidence>
<organism evidence="10">
    <name type="scientific">Culicoides sonorensis</name>
    <name type="common">Biting midge</name>
    <dbReference type="NCBI Taxonomy" id="179676"/>
    <lineage>
        <taxon>Eukaryota</taxon>
        <taxon>Metazoa</taxon>
        <taxon>Ecdysozoa</taxon>
        <taxon>Arthropoda</taxon>
        <taxon>Hexapoda</taxon>
        <taxon>Insecta</taxon>
        <taxon>Pterygota</taxon>
        <taxon>Neoptera</taxon>
        <taxon>Endopterygota</taxon>
        <taxon>Diptera</taxon>
        <taxon>Nematocera</taxon>
        <taxon>Chironomoidea</taxon>
        <taxon>Ceratopogonidae</taxon>
        <taxon>Ceratopogoninae</taxon>
        <taxon>Culicoides</taxon>
        <taxon>Monoculicoides</taxon>
    </lineage>
</organism>
<dbReference type="EC" id="2.8.2.-" evidence="9"/>
<evidence type="ECO:0000256" key="6">
    <source>
        <dbReference type="ARBA" id="ARBA00023034"/>
    </source>
</evidence>
<keyword evidence="4 9" id="KW-0812">Transmembrane</keyword>
<dbReference type="InterPro" id="IPR018011">
    <property type="entry name" value="Carb_sulfotrans_8-10"/>
</dbReference>
<dbReference type="GO" id="GO:0016051">
    <property type="term" value="P:carbohydrate biosynthetic process"/>
    <property type="evidence" value="ECO:0007669"/>
    <property type="project" value="InterPro"/>
</dbReference>
<keyword evidence="3 9" id="KW-0808">Transferase</keyword>
<comment type="similarity">
    <text evidence="2 9">Belongs to the sulfotransferase 2 family.</text>
</comment>
<evidence type="ECO:0000256" key="4">
    <source>
        <dbReference type="ARBA" id="ARBA00022692"/>
    </source>
</evidence>
<dbReference type="Pfam" id="PF03567">
    <property type="entry name" value="Sulfotransfer_2"/>
    <property type="match status" value="1"/>
</dbReference>
<proteinExistence type="inferred from homology"/>
<dbReference type="GO" id="GO:0000139">
    <property type="term" value="C:Golgi membrane"/>
    <property type="evidence" value="ECO:0007669"/>
    <property type="project" value="UniProtKB-SubCell"/>
</dbReference>
<dbReference type="PANTHER" id="PTHR12137">
    <property type="entry name" value="CARBOHYDRATE SULFOTRANSFERASE"/>
    <property type="match status" value="1"/>
</dbReference>
<evidence type="ECO:0000256" key="9">
    <source>
        <dbReference type="RuleBase" id="RU364020"/>
    </source>
</evidence>
<evidence type="ECO:0000256" key="2">
    <source>
        <dbReference type="ARBA" id="ARBA00006339"/>
    </source>
</evidence>
<name>A0A336MIJ0_CULSO</name>
<evidence type="ECO:0000256" key="1">
    <source>
        <dbReference type="ARBA" id="ARBA00004323"/>
    </source>
</evidence>
<keyword evidence="8 9" id="KW-0325">Glycoprotein</keyword>
<keyword evidence="6 9" id="KW-0333">Golgi apparatus</keyword>
<sequence length="340" mass="39402">MYCYNLITNILFVLLSILIITCVNFCISLSSNSHEISGIDNELLNTGRQHKIDLTQNLNTQRQELQQKVCDKIMDQHNKTLKSLSEEQLEHLLVDKGHKLLYCYVPKVACTNWKRVMMIMTGKWNGTDPLQVPASLAHSFGMFDKFSALTDVEKEDVLSNYTRFIVVRHPFERLLSAYRNKLEGNLPSAQYFQSRIGRLIVKNFRPHATNESLKRGHDVTFNEFVQYLLTPELSRGYQANQSFNEHWESIAQLCHPCIFRYNVISKYESLVDDAALLLDKINVRNVTFPNGQKTSGTGDKLIQYYNKLPLKMIRNLFKLYEIDFKLFDYGLEEILGLELG</sequence>
<keyword evidence="5 9" id="KW-1133">Transmembrane helix</keyword>
<keyword evidence="9" id="KW-0119">Carbohydrate metabolism</keyword>
<keyword evidence="7 9" id="KW-0472">Membrane</keyword>
<evidence type="ECO:0000256" key="7">
    <source>
        <dbReference type="ARBA" id="ARBA00023136"/>
    </source>
</evidence>
<dbReference type="EMBL" id="UFQT01001053">
    <property type="protein sequence ID" value="SSX28653.1"/>
    <property type="molecule type" value="Genomic_DNA"/>
</dbReference>